<dbReference type="Proteomes" id="UP000437736">
    <property type="component" value="Unassembled WGS sequence"/>
</dbReference>
<evidence type="ECO:0000256" key="1">
    <source>
        <dbReference type="ARBA" id="ARBA00004651"/>
    </source>
</evidence>
<gene>
    <name evidence="9" type="ORF">GHK86_08035</name>
</gene>
<evidence type="ECO:0000256" key="7">
    <source>
        <dbReference type="SAM" id="Phobius"/>
    </source>
</evidence>
<dbReference type="InterPro" id="IPR032816">
    <property type="entry name" value="VTT_dom"/>
</dbReference>
<evidence type="ECO:0000256" key="2">
    <source>
        <dbReference type="ARBA" id="ARBA00010792"/>
    </source>
</evidence>
<evidence type="ECO:0000313" key="9">
    <source>
        <dbReference type="EMBL" id="MST32669.1"/>
    </source>
</evidence>
<dbReference type="EMBL" id="WJHE01000356">
    <property type="protein sequence ID" value="MST32669.1"/>
    <property type="molecule type" value="Genomic_DNA"/>
</dbReference>
<name>A0ABW9QS55_9ACTN</name>
<keyword evidence="3" id="KW-1003">Cell membrane</keyword>
<evidence type="ECO:0000256" key="4">
    <source>
        <dbReference type="ARBA" id="ARBA00022692"/>
    </source>
</evidence>
<evidence type="ECO:0000256" key="3">
    <source>
        <dbReference type="ARBA" id="ARBA00022475"/>
    </source>
</evidence>
<keyword evidence="4 7" id="KW-0812">Transmembrane</keyword>
<comment type="subcellular location">
    <subcellularLocation>
        <location evidence="1">Cell membrane</location>
        <topology evidence="1">Multi-pass membrane protein</topology>
    </subcellularLocation>
</comment>
<keyword evidence="10" id="KW-1185">Reference proteome</keyword>
<accession>A0ABW9QS55</accession>
<sequence length="137" mass="14542">MIEVRSLDLTSPVSYAVVVVLALIDGVIPLVPARTAVIGLGVLAGSGRAAAYPLLAVATAAAFVSDNVSYWLGARYWPRIQPMLFRGARARRAWGWVEGQLRLHGAALVVLARVLPGGPTPITLSAGSVGLRRRTFR</sequence>
<comment type="similarity">
    <text evidence="2">Belongs to the DedA family.</text>
</comment>
<evidence type="ECO:0000256" key="6">
    <source>
        <dbReference type="ARBA" id="ARBA00023136"/>
    </source>
</evidence>
<dbReference type="PANTHER" id="PTHR42709">
    <property type="entry name" value="ALKALINE PHOSPHATASE LIKE PROTEIN"/>
    <property type="match status" value="1"/>
</dbReference>
<dbReference type="PANTHER" id="PTHR42709:SF6">
    <property type="entry name" value="UNDECAPRENYL PHOSPHATE TRANSPORTER A"/>
    <property type="match status" value="1"/>
</dbReference>
<feature type="non-terminal residue" evidence="9">
    <location>
        <position position="137"/>
    </location>
</feature>
<proteinExistence type="inferred from homology"/>
<feature type="transmembrane region" description="Helical" evidence="7">
    <location>
        <begin position="12"/>
        <end position="31"/>
    </location>
</feature>
<evidence type="ECO:0000313" key="10">
    <source>
        <dbReference type="Proteomes" id="UP000437736"/>
    </source>
</evidence>
<feature type="domain" description="VTT" evidence="8">
    <location>
        <begin position="32"/>
        <end position="136"/>
    </location>
</feature>
<feature type="transmembrane region" description="Helical" evidence="7">
    <location>
        <begin position="51"/>
        <end position="73"/>
    </location>
</feature>
<reference evidence="9 10" key="1">
    <citation type="submission" date="2019-11" db="EMBL/GenBank/DDBJ databases">
        <title>Acidiferrimicrobium australis gen. nov., sp. nov., an acidophilic and obligately heterotrophic, member of the Actinobacteria that catalyses dissimilatory oxido- reduction of iron isolated from metal-rich acidic water in Chile.</title>
        <authorList>
            <person name="Gonzalez D."/>
            <person name="Huber K."/>
            <person name="Hedrich S."/>
            <person name="Rojas-Villalobos C."/>
            <person name="Quatrini R."/>
            <person name="Dinamarca M.A."/>
            <person name="Schwarz A."/>
            <person name="Canales C."/>
            <person name="Nancucheo I."/>
        </authorList>
    </citation>
    <scope>NUCLEOTIDE SEQUENCE [LARGE SCALE GENOMIC DNA]</scope>
    <source>
        <strain evidence="9 10">USS-CCA1</strain>
    </source>
</reference>
<comment type="caution">
    <text evidence="9">The sequence shown here is derived from an EMBL/GenBank/DDBJ whole genome shotgun (WGS) entry which is preliminary data.</text>
</comment>
<organism evidence="9 10">
    <name type="scientific">Acidiferrimicrobium australe</name>
    <dbReference type="NCBI Taxonomy" id="2664430"/>
    <lineage>
        <taxon>Bacteria</taxon>
        <taxon>Bacillati</taxon>
        <taxon>Actinomycetota</taxon>
        <taxon>Acidimicrobiia</taxon>
        <taxon>Acidimicrobiales</taxon>
        <taxon>Acidimicrobiaceae</taxon>
        <taxon>Acidiferrimicrobium</taxon>
    </lineage>
</organism>
<evidence type="ECO:0000259" key="8">
    <source>
        <dbReference type="Pfam" id="PF09335"/>
    </source>
</evidence>
<keyword evidence="6 7" id="KW-0472">Membrane</keyword>
<dbReference type="Pfam" id="PF09335">
    <property type="entry name" value="VTT_dom"/>
    <property type="match status" value="1"/>
</dbReference>
<protein>
    <submittedName>
        <fullName evidence="9">DedA family protein</fullName>
    </submittedName>
</protein>
<keyword evidence="5 7" id="KW-1133">Transmembrane helix</keyword>
<evidence type="ECO:0000256" key="5">
    <source>
        <dbReference type="ARBA" id="ARBA00022989"/>
    </source>
</evidence>
<dbReference type="InterPro" id="IPR051311">
    <property type="entry name" value="DedA_domain"/>
</dbReference>